<dbReference type="Pfam" id="PF01208">
    <property type="entry name" value="URO-D"/>
    <property type="match status" value="1"/>
</dbReference>
<dbReference type="PANTHER" id="PTHR47099:SF1">
    <property type="entry name" value="METHYLCOBAMIDE:COM METHYLTRANSFERASE MTBA"/>
    <property type="match status" value="1"/>
</dbReference>
<dbReference type="InterPro" id="IPR000257">
    <property type="entry name" value="Uroporphyrinogen_deCOase"/>
</dbReference>
<protein>
    <submittedName>
        <fullName evidence="2">Methylcobalamin:coenzyme M methyltransferase</fullName>
    </submittedName>
</protein>
<dbReference type="Proteomes" id="UP000485484">
    <property type="component" value="Unassembled WGS sequence"/>
</dbReference>
<accession>A0A1V5MHC3</accession>
<organism evidence="2">
    <name type="scientific">candidate division TA06 bacterium ADurb.Bin417</name>
    <dbReference type="NCBI Taxonomy" id="1852828"/>
    <lineage>
        <taxon>Bacteria</taxon>
        <taxon>Bacteria division TA06</taxon>
    </lineage>
</organism>
<evidence type="ECO:0000259" key="1">
    <source>
        <dbReference type="Pfam" id="PF01208"/>
    </source>
</evidence>
<dbReference type="SUPFAM" id="SSF51726">
    <property type="entry name" value="UROD/MetE-like"/>
    <property type="match status" value="1"/>
</dbReference>
<sequence length="210" mass="24086">MSLIHRLEYLRGHVEAYTDPYLYPKELEFLLDHLTDISIDAIRHGAEIGVDGIISCDDWGLQDRPMLSPEIFRRFFKPRYARAYGEAHRLGLVTFLHSCGHIVELLDDLIESGLDVIQMDQQENMGLDLLSRRFGGRLCFWCPVDIQQTMIKGSPAEVAAYARRLIYTFGNYNGGFISKWYNSPQAVNHDPVKIEAMARSFVENGNYPLK</sequence>
<evidence type="ECO:0000313" key="2">
    <source>
        <dbReference type="EMBL" id="OPZ92310.1"/>
    </source>
</evidence>
<dbReference type="PANTHER" id="PTHR47099">
    <property type="entry name" value="METHYLCOBAMIDE:COM METHYLTRANSFERASE MTBA"/>
    <property type="match status" value="1"/>
</dbReference>
<dbReference type="EMBL" id="MWAK01000110">
    <property type="protein sequence ID" value="OPZ92310.1"/>
    <property type="molecule type" value="Genomic_DNA"/>
</dbReference>
<dbReference type="GO" id="GO:0004853">
    <property type="term" value="F:uroporphyrinogen decarboxylase activity"/>
    <property type="evidence" value="ECO:0007669"/>
    <property type="project" value="InterPro"/>
</dbReference>
<comment type="caution">
    <text evidence="2">The sequence shown here is derived from an EMBL/GenBank/DDBJ whole genome shotgun (WGS) entry which is preliminary data.</text>
</comment>
<name>A0A1V5MHC3_UNCT6</name>
<gene>
    <name evidence="2" type="ORF">BWY73_00860</name>
</gene>
<keyword evidence="2" id="KW-0489">Methyltransferase</keyword>
<dbReference type="InterPro" id="IPR052024">
    <property type="entry name" value="Methanogen_methyltrans"/>
</dbReference>
<dbReference type="GO" id="GO:0006779">
    <property type="term" value="P:porphyrin-containing compound biosynthetic process"/>
    <property type="evidence" value="ECO:0007669"/>
    <property type="project" value="InterPro"/>
</dbReference>
<dbReference type="InterPro" id="IPR038071">
    <property type="entry name" value="UROD/MetE-like_sf"/>
</dbReference>
<reference evidence="2" key="1">
    <citation type="submission" date="2017-02" db="EMBL/GenBank/DDBJ databases">
        <title>Delving into the versatile metabolic prowess of the omnipresent phylum Bacteroidetes.</title>
        <authorList>
            <person name="Nobu M.K."/>
            <person name="Mei R."/>
            <person name="Narihiro T."/>
            <person name="Kuroda K."/>
            <person name="Liu W.-T."/>
        </authorList>
    </citation>
    <scope>NUCLEOTIDE SEQUENCE</scope>
    <source>
        <strain evidence="2">ADurb.Bin417</strain>
    </source>
</reference>
<dbReference type="GO" id="GO:0008168">
    <property type="term" value="F:methyltransferase activity"/>
    <property type="evidence" value="ECO:0007669"/>
    <property type="project" value="UniProtKB-KW"/>
</dbReference>
<dbReference type="AlphaFoldDB" id="A0A1V5MHC3"/>
<dbReference type="GO" id="GO:0032259">
    <property type="term" value="P:methylation"/>
    <property type="evidence" value="ECO:0007669"/>
    <property type="project" value="UniProtKB-KW"/>
</dbReference>
<proteinExistence type="predicted"/>
<dbReference type="Gene3D" id="3.20.20.210">
    <property type="match status" value="1"/>
</dbReference>
<feature type="domain" description="Uroporphyrinogen decarboxylase (URO-D)" evidence="1">
    <location>
        <begin position="12"/>
        <end position="177"/>
    </location>
</feature>
<keyword evidence="2" id="KW-0808">Transferase</keyword>